<feature type="transmembrane region" description="Helical" evidence="7">
    <location>
        <begin position="334"/>
        <end position="354"/>
    </location>
</feature>
<dbReference type="EMBL" id="NHRT01000001">
    <property type="protein sequence ID" value="OWP25795.1"/>
    <property type="molecule type" value="Genomic_DNA"/>
</dbReference>
<reference evidence="8 9" key="1">
    <citation type="submission" date="2017-05" db="EMBL/GenBank/DDBJ databases">
        <title>Genome sequencing of Fusobacterium nucleatum subsp. polymorphum KCOM 1001 (=ChDC F119).</title>
        <authorList>
            <person name="Kook J.-K."/>
            <person name="Park S.-N."/>
            <person name="Lim Y.K."/>
            <person name="Roh H."/>
        </authorList>
    </citation>
    <scope>NUCLEOTIDE SEQUENCE [LARGE SCALE GENOMIC DNA]</scope>
    <source>
        <strain evidence="8 9">KCOM 1001</strain>
    </source>
</reference>
<comment type="subcellular location">
    <subcellularLocation>
        <location evidence="1">Cell membrane</location>
        <topology evidence="1">Multi-pass membrane protein</topology>
    </subcellularLocation>
</comment>
<dbReference type="AlphaFoldDB" id="A0A246EGQ5"/>
<feature type="transmembrane region" description="Helical" evidence="7">
    <location>
        <begin position="290"/>
        <end position="314"/>
    </location>
</feature>
<accession>A0A246EGQ5</accession>
<name>A0A246EGQ5_FUSNP</name>
<evidence type="ECO:0000256" key="6">
    <source>
        <dbReference type="ARBA" id="ARBA00023136"/>
    </source>
</evidence>
<evidence type="ECO:0008006" key="10">
    <source>
        <dbReference type="Google" id="ProtNLM"/>
    </source>
</evidence>
<keyword evidence="5 7" id="KW-1133">Transmembrane helix</keyword>
<evidence type="ECO:0000256" key="3">
    <source>
        <dbReference type="ARBA" id="ARBA00022475"/>
    </source>
</evidence>
<feature type="transmembrane region" description="Helical" evidence="7">
    <location>
        <begin position="87"/>
        <end position="108"/>
    </location>
</feature>
<comment type="caution">
    <text evidence="8">The sequence shown here is derived from an EMBL/GenBank/DDBJ whole genome shotgun (WGS) entry which is preliminary data.</text>
</comment>
<feature type="transmembrane region" description="Helical" evidence="7">
    <location>
        <begin position="174"/>
        <end position="201"/>
    </location>
</feature>
<keyword evidence="4 7" id="KW-0812">Transmembrane</keyword>
<organism evidence="8 9">
    <name type="scientific">Fusobacterium nucleatum subsp. polymorphum</name>
    <name type="common">Fusobacterium polymorphum</name>
    <dbReference type="NCBI Taxonomy" id="76857"/>
    <lineage>
        <taxon>Bacteria</taxon>
        <taxon>Fusobacteriati</taxon>
        <taxon>Fusobacteriota</taxon>
        <taxon>Fusobacteriia</taxon>
        <taxon>Fusobacteriales</taxon>
        <taxon>Fusobacteriaceae</taxon>
        <taxon>Fusobacterium</taxon>
    </lineage>
</organism>
<comment type="similarity">
    <text evidence="2">Belongs to the polysaccharide synthase family.</text>
</comment>
<gene>
    <name evidence="8" type="ORF">CA839_07730</name>
</gene>
<evidence type="ECO:0000256" key="5">
    <source>
        <dbReference type="ARBA" id="ARBA00022989"/>
    </source>
</evidence>
<dbReference type="PANTHER" id="PTHR30250">
    <property type="entry name" value="PST FAMILY PREDICTED COLANIC ACID TRANSPORTER"/>
    <property type="match status" value="1"/>
</dbReference>
<evidence type="ECO:0000313" key="9">
    <source>
        <dbReference type="Proteomes" id="UP000197470"/>
    </source>
</evidence>
<dbReference type="GO" id="GO:0005886">
    <property type="term" value="C:plasma membrane"/>
    <property type="evidence" value="ECO:0007669"/>
    <property type="project" value="UniProtKB-SubCell"/>
</dbReference>
<evidence type="ECO:0000313" key="8">
    <source>
        <dbReference type="EMBL" id="OWP25795.1"/>
    </source>
</evidence>
<evidence type="ECO:0000256" key="7">
    <source>
        <dbReference type="SAM" id="Phobius"/>
    </source>
</evidence>
<evidence type="ECO:0000256" key="4">
    <source>
        <dbReference type="ARBA" id="ARBA00022692"/>
    </source>
</evidence>
<keyword evidence="6 7" id="KW-0472">Membrane</keyword>
<feature type="transmembrane region" description="Helical" evidence="7">
    <location>
        <begin position="114"/>
        <end position="135"/>
    </location>
</feature>
<keyword evidence="3" id="KW-1003">Cell membrane</keyword>
<evidence type="ECO:0000256" key="2">
    <source>
        <dbReference type="ARBA" id="ARBA00007430"/>
    </source>
</evidence>
<dbReference type="Pfam" id="PF13440">
    <property type="entry name" value="Polysacc_synt_3"/>
    <property type="match status" value="1"/>
</dbReference>
<sequence>MLKLFKKISNTSVIQNISLLTLGTILSMVISLLFEPLLKRLYEPEDFGKLSLFLKLFNTLIILYSGCYEMAIIVAKKDREAKDIVRGNILLNIIFTILFEVIFLILLYLKAISYEYFIIIFLPITTLFYSMGLSFNNYMLRKEKYNKIFINKLVRKIGEITIQISGKTIFRLNIGLIIANIFGNICFMLYNFKFCCIKIYFNIKKIKEVWKKYIEFPKYYLLPQLYNTLSFSLLDFTIFAKFSLREVGYLELTNKILQIPSSLLGESIRNVLLQITSKKVNKKESIKKDFLYSSLFLGIIGAIYFALIFFLGPWLFKLVFGLKWEKSGIYAKYLIGYIISTFIVSSLSAILLSLEKIKENSIWQITKTSTILILCFFSYSSVENFIKIYTICNITLYIIYFILILCKVFKYEREISEN</sequence>
<feature type="transmembrane region" description="Helical" evidence="7">
    <location>
        <begin position="388"/>
        <end position="409"/>
    </location>
</feature>
<evidence type="ECO:0000256" key="1">
    <source>
        <dbReference type="ARBA" id="ARBA00004651"/>
    </source>
</evidence>
<proteinExistence type="inferred from homology"/>
<feature type="transmembrane region" description="Helical" evidence="7">
    <location>
        <begin position="54"/>
        <end position="75"/>
    </location>
</feature>
<feature type="transmembrane region" description="Helical" evidence="7">
    <location>
        <begin position="12"/>
        <end position="34"/>
    </location>
</feature>
<protein>
    <recommendedName>
        <fullName evidence="10">Polysaccharide biosynthesis protein</fullName>
    </recommendedName>
</protein>
<dbReference type="PANTHER" id="PTHR30250:SF10">
    <property type="entry name" value="LIPOPOLYSACCHARIDE BIOSYNTHESIS PROTEIN WZXC"/>
    <property type="match status" value="1"/>
</dbReference>
<dbReference type="RefSeq" id="WP_088389000.1">
    <property type="nucleotide sequence ID" value="NZ_CP056004.1"/>
</dbReference>
<dbReference type="Proteomes" id="UP000197470">
    <property type="component" value="Unassembled WGS sequence"/>
</dbReference>
<dbReference type="InterPro" id="IPR050833">
    <property type="entry name" value="Poly_Biosynth_Transport"/>
</dbReference>